<reference evidence="1" key="1">
    <citation type="submission" date="2014-09" db="EMBL/GenBank/DDBJ databases">
        <authorList>
            <person name="Magalhaes I.L.F."/>
            <person name="Oliveira U."/>
            <person name="Santos F.R."/>
            <person name="Vidigal T.H.D.A."/>
            <person name="Brescovit A.D."/>
            <person name="Santos A.J."/>
        </authorList>
    </citation>
    <scope>NUCLEOTIDE SEQUENCE</scope>
    <source>
        <tissue evidence="1">Shoot tissue taken approximately 20 cm above the soil surface</tissue>
    </source>
</reference>
<dbReference type="EMBL" id="GBRH01280824">
    <property type="protein sequence ID" value="JAD17071.1"/>
    <property type="molecule type" value="Transcribed_RNA"/>
</dbReference>
<name>A0A0A8XT91_ARUDO</name>
<reference evidence="1" key="2">
    <citation type="journal article" date="2015" name="Data Brief">
        <title>Shoot transcriptome of the giant reed, Arundo donax.</title>
        <authorList>
            <person name="Barrero R.A."/>
            <person name="Guerrero F.D."/>
            <person name="Moolhuijzen P."/>
            <person name="Goolsby J.A."/>
            <person name="Tidwell J."/>
            <person name="Bellgard S.E."/>
            <person name="Bellgard M.I."/>
        </authorList>
    </citation>
    <scope>NUCLEOTIDE SEQUENCE</scope>
    <source>
        <tissue evidence="1">Shoot tissue taken approximately 20 cm above the soil surface</tissue>
    </source>
</reference>
<sequence length="40" mass="4352">MTTRSCEYPASPTRVGVFVSSFRSVVAACRCDIPPFSLVN</sequence>
<dbReference type="AlphaFoldDB" id="A0A0A8XT91"/>
<evidence type="ECO:0000313" key="1">
    <source>
        <dbReference type="EMBL" id="JAD17071.1"/>
    </source>
</evidence>
<protein>
    <submittedName>
        <fullName evidence="1">Uncharacterized protein</fullName>
    </submittedName>
</protein>
<proteinExistence type="predicted"/>
<accession>A0A0A8XT91</accession>
<organism evidence="1">
    <name type="scientific">Arundo donax</name>
    <name type="common">Giant reed</name>
    <name type="synonym">Donax arundinaceus</name>
    <dbReference type="NCBI Taxonomy" id="35708"/>
    <lineage>
        <taxon>Eukaryota</taxon>
        <taxon>Viridiplantae</taxon>
        <taxon>Streptophyta</taxon>
        <taxon>Embryophyta</taxon>
        <taxon>Tracheophyta</taxon>
        <taxon>Spermatophyta</taxon>
        <taxon>Magnoliopsida</taxon>
        <taxon>Liliopsida</taxon>
        <taxon>Poales</taxon>
        <taxon>Poaceae</taxon>
        <taxon>PACMAD clade</taxon>
        <taxon>Arundinoideae</taxon>
        <taxon>Arundineae</taxon>
        <taxon>Arundo</taxon>
    </lineage>
</organism>